<dbReference type="Gene3D" id="1.10.472.130">
    <property type="match status" value="1"/>
</dbReference>
<sequence>VLFRAFNRLGQKCVSEIFNPKAIRNDELYGWLTKTDWNDGILSSIMRNMSRNNPPYNDQQKWKMVVLDGDIDPAWIESLNTVMDDNKVLTLVSNERIPLTPPMRLLFEISSLANATPATVSRAGIIYINEKDIGWKPFVDSWIASRDDEKEQSTLLSLFNKYVTPETLEYIRRNFKTIVPQSDIMRVQGLCYLLEGLLPKLATHKKSLPSVDKMPPAMEKELFEMYFVFACVWAFGGALVIDKQRNHRTEFSSWFKNAFQTVKYPLPEANQPRYEVFDYFASTEDCKLQLWQTIVPDYKVDELASTTDVTDIVVPTPDTIRLTFLMDALVRQRKPVLFVGTAGTGKTCIVKQYLSSVAEEMLSSNINLNSRTDAAALQTIMEQPIDKRSGRIYGPPGNRKLIYFVDDLNMPFVDMYGTQSPEAFLRQHMDYGCWYDRAKLEKKEIKDVQYIACMNPTAGSFFVNPRLMRHFTTFACSYPSEENIKRIYLSILSGHLRVFPKDLQALAAPMVQASINLFASVSERFMPTAGNFHYLFNLRDLTNIFQGVCRSTPSTITNQLGFVRLWINEASHVFSDRLTSDTDMERFETILKDKVKESFTELDQEQLGARPVIFTTFTGDSGQERKYTQVADYATLNASLTNYLQEYNDNNPVMDLDR</sequence>
<evidence type="ECO:0000259" key="1">
    <source>
        <dbReference type="Pfam" id="PF17852"/>
    </source>
</evidence>
<dbReference type="Gene3D" id="1.20.920.30">
    <property type="match status" value="1"/>
</dbReference>
<dbReference type="EMBL" id="HACM01012069">
    <property type="protein sequence ID" value="CRZ12511.1"/>
    <property type="molecule type" value="Transcribed_RNA"/>
</dbReference>
<dbReference type="PANTHER" id="PTHR45703">
    <property type="entry name" value="DYNEIN HEAVY CHAIN"/>
    <property type="match status" value="1"/>
</dbReference>
<protein>
    <recommendedName>
        <fullName evidence="4">Dynein heavy chain AAA 5 extension domain-containing protein</fullName>
    </recommendedName>
</protein>
<dbReference type="InterPro" id="IPR041589">
    <property type="entry name" value="DNAH3_AAA_lid_1"/>
</dbReference>
<dbReference type="AlphaFoldDB" id="A0A0H5RFK6"/>
<dbReference type="InterPro" id="IPR026983">
    <property type="entry name" value="DHC"/>
</dbReference>
<dbReference type="GO" id="GO:0030286">
    <property type="term" value="C:dynein complex"/>
    <property type="evidence" value="ECO:0007669"/>
    <property type="project" value="InterPro"/>
</dbReference>
<organism evidence="3">
    <name type="scientific">Spongospora subterranea</name>
    <dbReference type="NCBI Taxonomy" id="70186"/>
    <lineage>
        <taxon>Eukaryota</taxon>
        <taxon>Sar</taxon>
        <taxon>Rhizaria</taxon>
        <taxon>Endomyxa</taxon>
        <taxon>Phytomyxea</taxon>
        <taxon>Plasmodiophorida</taxon>
        <taxon>Plasmodiophoridae</taxon>
        <taxon>Spongospora</taxon>
    </lineage>
</organism>
<feature type="domain" description="Dynein heavy chain AAA 5 extension" evidence="1">
    <location>
        <begin position="156"/>
        <end position="292"/>
    </location>
</feature>
<feature type="non-terminal residue" evidence="3">
    <location>
        <position position="658"/>
    </location>
</feature>
<reference evidence="3" key="1">
    <citation type="submission" date="2015-04" db="EMBL/GenBank/DDBJ databases">
        <title>The genome sequence of the plant pathogenic Rhizarian Plasmodiophora brassicae reveals insights in its biotrophic life cycle and the origin of chitin synthesis.</title>
        <authorList>
            <person name="Schwelm A."/>
            <person name="Fogelqvist J."/>
            <person name="Knaust A."/>
            <person name="Julke S."/>
            <person name="Lilja T."/>
            <person name="Dhandapani V."/>
            <person name="Bonilla-Rosso G."/>
            <person name="Karlsson M."/>
            <person name="Shevchenko A."/>
            <person name="Choi S.R."/>
            <person name="Kim H.G."/>
            <person name="Park J.Y."/>
            <person name="Lim Y.P."/>
            <person name="Ludwig-Muller J."/>
            <person name="Dixelius C."/>
        </authorList>
    </citation>
    <scope>NUCLEOTIDE SEQUENCE</scope>
    <source>
        <tissue evidence="3">Potato root galls</tissue>
    </source>
</reference>
<dbReference type="GO" id="GO:0051959">
    <property type="term" value="F:dynein light intermediate chain binding"/>
    <property type="evidence" value="ECO:0007669"/>
    <property type="project" value="InterPro"/>
</dbReference>
<dbReference type="SUPFAM" id="SSF52540">
    <property type="entry name" value="P-loop containing nucleoside triphosphate hydrolases"/>
    <property type="match status" value="1"/>
</dbReference>
<dbReference type="GO" id="GO:0045505">
    <property type="term" value="F:dynein intermediate chain binding"/>
    <property type="evidence" value="ECO:0007669"/>
    <property type="project" value="InterPro"/>
</dbReference>
<evidence type="ECO:0000313" key="3">
    <source>
        <dbReference type="EMBL" id="CRZ12511.1"/>
    </source>
</evidence>
<name>A0A0H5RFK6_9EUKA</name>
<dbReference type="InterPro" id="IPR027417">
    <property type="entry name" value="P-loop_NTPase"/>
</dbReference>
<evidence type="ECO:0008006" key="4">
    <source>
        <dbReference type="Google" id="ProtNLM"/>
    </source>
</evidence>
<evidence type="ECO:0000259" key="2">
    <source>
        <dbReference type="Pfam" id="PF17857"/>
    </source>
</evidence>
<dbReference type="GO" id="GO:0007018">
    <property type="term" value="P:microtubule-based movement"/>
    <property type="evidence" value="ECO:0007669"/>
    <property type="project" value="InterPro"/>
</dbReference>
<accession>A0A0H5RFK6</accession>
<dbReference type="PANTHER" id="PTHR45703:SF8">
    <property type="entry name" value="DYNEINS HEAVY CHAIN"/>
    <property type="match status" value="1"/>
</dbReference>
<dbReference type="Pfam" id="PF17857">
    <property type="entry name" value="AAA_lid_1"/>
    <property type="match status" value="1"/>
</dbReference>
<dbReference type="Pfam" id="PF17852">
    <property type="entry name" value="Dynein_AAA_lid"/>
    <property type="match status" value="1"/>
</dbReference>
<proteinExistence type="predicted"/>
<dbReference type="Pfam" id="PF12775">
    <property type="entry name" value="AAA_7"/>
    <property type="match status" value="1"/>
</dbReference>
<feature type="domain" description="Dynein heavy chain 3 AAA+ lid" evidence="2">
    <location>
        <begin position="511"/>
        <end position="605"/>
    </location>
</feature>
<dbReference type="Gene3D" id="3.40.50.300">
    <property type="entry name" value="P-loop containing nucleotide triphosphate hydrolases"/>
    <property type="match status" value="2"/>
</dbReference>
<feature type="non-terminal residue" evidence="3">
    <location>
        <position position="1"/>
    </location>
</feature>
<dbReference type="InterPro" id="IPR041466">
    <property type="entry name" value="Dynein_AAA5_ext"/>
</dbReference>